<comment type="subcellular location">
    <subcellularLocation>
        <location evidence="1">Membrane</location>
        <topology evidence="1">Multi-pass membrane protein</topology>
    </subcellularLocation>
</comment>
<dbReference type="GO" id="GO:0007189">
    <property type="term" value="P:adenylate cyclase-activating G protein-coupled receptor signaling pathway"/>
    <property type="evidence" value="ECO:0007669"/>
    <property type="project" value="TreeGrafter"/>
</dbReference>
<evidence type="ECO:0000256" key="1">
    <source>
        <dbReference type="ARBA" id="ARBA00004141"/>
    </source>
</evidence>
<proteinExistence type="predicted"/>
<keyword evidence="4 5" id="KW-0472">Membrane</keyword>
<dbReference type="Proteomes" id="UP000275408">
    <property type="component" value="Unassembled WGS sequence"/>
</dbReference>
<feature type="transmembrane region" description="Helical" evidence="5">
    <location>
        <begin position="265"/>
        <end position="289"/>
    </location>
</feature>
<gene>
    <name evidence="7" type="ORF">pdam_00006964</name>
</gene>
<feature type="transmembrane region" description="Helical" evidence="5">
    <location>
        <begin position="155"/>
        <end position="173"/>
    </location>
</feature>
<dbReference type="OMA" id="YTISYIW"/>
<reference evidence="7 8" key="1">
    <citation type="journal article" date="2018" name="Sci. Rep.">
        <title>Comparative analysis of the Pocillopora damicornis genome highlights role of immune system in coral evolution.</title>
        <authorList>
            <person name="Cunning R."/>
            <person name="Bay R.A."/>
            <person name="Gillette P."/>
            <person name="Baker A.C."/>
            <person name="Traylor-Knowles N."/>
        </authorList>
    </citation>
    <scope>NUCLEOTIDE SEQUENCE [LARGE SCALE GENOMIC DNA]</scope>
    <source>
        <strain evidence="7">RSMAS</strain>
        <tissue evidence="7">Whole animal</tissue>
    </source>
</reference>
<evidence type="ECO:0000313" key="7">
    <source>
        <dbReference type="EMBL" id="RMX57447.1"/>
    </source>
</evidence>
<dbReference type="PROSITE" id="PS50262">
    <property type="entry name" value="G_PROTEIN_RECEP_F1_2"/>
    <property type="match status" value="1"/>
</dbReference>
<protein>
    <recommendedName>
        <fullName evidence="6">G-protein coupled receptors family 1 profile domain-containing protein</fullName>
    </recommendedName>
</protein>
<dbReference type="InterPro" id="IPR017452">
    <property type="entry name" value="GPCR_Rhodpsn_7TM"/>
</dbReference>
<feature type="transmembrane region" description="Helical" evidence="5">
    <location>
        <begin position="70"/>
        <end position="88"/>
    </location>
</feature>
<dbReference type="SUPFAM" id="SSF81321">
    <property type="entry name" value="Family A G protein-coupled receptor-like"/>
    <property type="match status" value="1"/>
</dbReference>
<keyword evidence="8" id="KW-1185">Reference proteome</keyword>
<keyword evidence="2 5" id="KW-0812">Transmembrane</keyword>
<comment type="caution">
    <text evidence="7">The sequence shown here is derived from an EMBL/GenBank/DDBJ whole genome shotgun (WGS) entry which is preliminary data.</text>
</comment>
<dbReference type="InterPro" id="IPR022343">
    <property type="entry name" value="GCR1-cAMP_receptor"/>
</dbReference>
<evidence type="ECO:0000256" key="5">
    <source>
        <dbReference type="SAM" id="Phobius"/>
    </source>
</evidence>
<dbReference type="OrthoDB" id="10070607at2759"/>
<dbReference type="PANTHER" id="PTHR23112">
    <property type="entry name" value="G PROTEIN-COUPLED RECEPTOR 157-RELATED"/>
    <property type="match status" value="1"/>
</dbReference>
<feature type="domain" description="G-protein coupled receptors family 1 profile" evidence="6">
    <location>
        <begin position="48"/>
        <end position="321"/>
    </location>
</feature>
<name>A0A3M6UV08_POCDA</name>
<dbReference type="EMBL" id="RCHS01000654">
    <property type="protein sequence ID" value="RMX57447.1"/>
    <property type="molecule type" value="Genomic_DNA"/>
</dbReference>
<evidence type="ECO:0000259" key="6">
    <source>
        <dbReference type="PROSITE" id="PS50262"/>
    </source>
</evidence>
<dbReference type="STRING" id="46731.A0A3M6UV08"/>
<dbReference type="Gene3D" id="1.20.1070.10">
    <property type="entry name" value="Rhodopsin 7-helix transmembrane proteins"/>
    <property type="match status" value="1"/>
</dbReference>
<dbReference type="CDD" id="cd00637">
    <property type="entry name" value="7tm_classA_rhodopsin-like"/>
    <property type="match status" value="1"/>
</dbReference>
<evidence type="ECO:0000313" key="8">
    <source>
        <dbReference type="Proteomes" id="UP000275408"/>
    </source>
</evidence>
<evidence type="ECO:0000256" key="3">
    <source>
        <dbReference type="ARBA" id="ARBA00022989"/>
    </source>
</evidence>
<dbReference type="GO" id="GO:0004930">
    <property type="term" value="F:G protein-coupled receptor activity"/>
    <property type="evidence" value="ECO:0007669"/>
    <property type="project" value="TreeGrafter"/>
</dbReference>
<evidence type="ECO:0000256" key="4">
    <source>
        <dbReference type="ARBA" id="ARBA00023136"/>
    </source>
</evidence>
<sequence length="365" mass="41427">MSNSMGSSIANNASTKEAMVLLCPIQSPKVKKEIAITYIVTSGLSILGASSVIIFSVWKRIVRSPEVHPLFHLALADLILASLWFAGACRWFHDDTSACFLLDVIGEMAHLASFFLTVNYGLNAYIRLREKAKNITNFQLLSVSSTTSYLWPTRILYALCWLVPFAIMLPLLLPEDDEKRTLYDNCTHCLLLFDRPKAKSLPDGEKPRYWEAYGSIALVATLVFSIVALMVVYFLAVRTYRKAVLHSGVLTNLERVSIDAIRNKVFLYVLVFLVCWSPALVVAACDIAPRVTITNLQHWYLMFFFQGFTAPMQGFFNCIVYGWARKNFREASEQRRNILLESEDKFRFSGSRRTSYGSLRSMTSR</sequence>
<organism evidence="7 8">
    <name type="scientific">Pocillopora damicornis</name>
    <name type="common">Cauliflower coral</name>
    <name type="synonym">Millepora damicornis</name>
    <dbReference type="NCBI Taxonomy" id="46731"/>
    <lineage>
        <taxon>Eukaryota</taxon>
        <taxon>Metazoa</taxon>
        <taxon>Cnidaria</taxon>
        <taxon>Anthozoa</taxon>
        <taxon>Hexacorallia</taxon>
        <taxon>Scleractinia</taxon>
        <taxon>Astrocoeniina</taxon>
        <taxon>Pocilloporidae</taxon>
        <taxon>Pocillopora</taxon>
    </lineage>
</organism>
<accession>A0A3M6UV08</accession>
<feature type="transmembrane region" description="Helical" evidence="5">
    <location>
        <begin position="108"/>
        <end position="126"/>
    </location>
</feature>
<keyword evidence="3 5" id="KW-1133">Transmembrane helix</keyword>
<dbReference type="PANTHER" id="PTHR23112:SF0">
    <property type="entry name" value="TRANSMEMBRANE PROTEIN 116"/>
    <property type="match status" value="1"/>
</dbReference>
<evidence type="ECO:0000256" key="2">
    <source>
        <dbReference type="ARBA" id="ARBA00022692"/>
    </source>
</evidence>
<feature type="transmembrane region" description="Helical" evidence="5">
    <location>
        <begin position="301"/>
        <end position="324"/>
    </location>
</feature>
<dbReference type="AlphaFoldDB" id="A0A3M6UV08"/>
<feature type="transmembrane region" description="Helical" evidence="5">
    <location>
        <begin position="212"/>
        <end position="236"/>
    </location>
</feature>
<dbReference type="GO" id="GO:0005886">
    <property type="term" value="C:plasma membrane"/>
    <property type="evidence" value="ECO:0007669"/>
    <property type="project" value="TreeGrafter"/>
</dbReference>
<dbReference type="PRINTS" id="PR02001">
    <property type="entry name" value="GCR1CAMPR"/>
</dbReference>
<feature type="transmembrane region" description="Helical" evidence="5">
    <location>
        <begin position="35"/>
        <end position="58"/>
    </location>
</feature>